<gene>
    <name evidence="3" type="ORF">LVJ94_33340</name>
</gene>
<name>A0ABZ2KSW5_9BACT</name>
<evidence type="ECO:0000313" key="4">
    <source>
        <dbReference type="Proteomes" id="UP001374803"/>
    </source>
</evidence>
<dbReference type="Gene3D" id="2.40.160.10">
    <property type="entry name" value="Porin"/>
    <property type="match status" value="1"/>
</dbReference>
<reference evidence="3" key="1">
    <citation type="submission" date="2021-12" db="EMBL/GenBank/DDBJ databases">
        <title>Discovery of the Pendulisporaceae a myxobacterial family with distinct sporulation behavior and unique specialized metabolism.</title>
        <authorList>
            <person name="Garcia R."/>
            <person name="Popoff A."/>
            <person name="Bader C.D."/>
            <person name="Loehr J."/>
            <person name="Walesch S."/>
            <person name="Walt C."/>
            <person name="Boldt J."/>
            <person name="Bunk B."/>
            <person name="Haeckl F.J.F.P.J."/>
            <person name="Gunesch A.P."/>
            <person name="Birkelbach J."/>
            <person name="Nuebel U."/>
            <person name="Pietschmann T."/>
            <person name="Bach T."/>
            <person name="Mueller R."/>
        </authorList>
    </citation>
    <scope>NUCLEOTIDE SEQUENCE</scope>
    <source>
        <strain evidence="3">MSr11367</strain>
    </source>
</reference>
<keyword evidence="4" id="KW-1185">Reference proteome</keyword>
<dbReference type="RefSeq" id="WP_394831408.1">
    <property type="nucleotide sequence ID" value="NZ_CP089929.1"/>
</dbReference>
<evidence type="ECO:0000313" key="3">
    <source>
        <dbReference type="EMBL" id="WXB01789.1"/>
    </source>
</evidence>
<feature type="signal peptide" evidence="2">
    <location>
        <begin position="1"/>
        <end position="28"/>
    </location>
</feature>
<feature type="region of interest" description="Disordered" evidence="1">
    <location>
        <begin position="127"/>
        <end position="146"/>
    </location>
</feature>
<keyword evidence="2" id="KW-0732">Signal</keyword>
<sequence length="477" mass="51383">MSDRMRCRRWSASLIALGLILASARAEAQATTPEPAPAPTPPPAPEPPPTTDPATQQPAPAPISGATPLTSAPAPVPPAPAPSPPAAAPPTPPEPEPVHYPIVGPNRELRLSENVALRLGVQAQIWADSSQDPNREPDGGTGDHQNNFILRRGRILAGANLMKNMTLYVLLESSALGMATGTTQGNNKNFSPPQILDAWGEVKFHDAFMLEGGLMIVPVSRNHVMATTTYLSLDTGNTTAVTLGALQTSVLRDVGFQAKGQLFGDHFEYRLGVFSGIREAPHGTPQVEVGAQNSPRFSGYLQYNFLDPEKGYVFHGTYYGRKKVLGISSGFDLQKGSGLDPYYAVSGAAFTAIPLNGDAKAGGDEIASFVNYTYYDGQETARTLNGQNDLLIEAAYFNKASSLSVFGKFEGQFFGRDDTQVANRIWYGGGLKYHLYENYCNFTLAFNHSTFPNAPTSGDGAKNSTNQYTFAMQLYYF</sequence>
<feature type="compositionally biased region" description="Pro residues" evidence="1">
    <location>
        <begin position="74"/>
        <end position="95"/>
    </location>
</feature>
<dbReference type="PRINTS" id="PR01217">
    <property type="entry name" value="PRICHEXTENSN"/>
</dbReference>
<dbReference type="InterPro" id="IPR023614">
    <property type="entry name" value="Porin_dom_sf"/>
</dbReference>
<protein>
    <recommendedName>
        <fullName evidence="5">Porin</fullName>
    </recommendedName>
</protein>
<evidence type="ECO:0008006" key="5">
    <source>
        <dbReference type="Google" id="ProtNLM"/>
    </source>
</evidence>
<feature type="chain" id="PRO_5046960693" description="Porin" evidence="2">
    <location>
        <begin position="29"/>
        <end position="477"/>
    </location>
</feature>
<dbReference type="EMBL" id="CP089983">
    <property type="protein sequence ID" value="WXB01789.1"/>
    <property type="molecule type" value="Genomic_DNA"/>
</dbReference>
<evidence type="ECO:0000256" key="2">
    <source>
        <dbReference type="SAM" id="SignalP"/>
    </source>
</evidence>
<dbReference type="Proteomes" id="UP001374803">
    <property type="component" value="Chromosome"/>
</dbReference>
<feature type="compositionally biased region" description="Pro residues" evidence="1">
    <location>
        <begin position="34"/>
        <end position="51"/>
    </location>
</feature>
<feature type="region of interest" description="Disordered" evidence="1">
    <location>
        <begin position="25"/>
        <end position="103"/>
    </location>
</feature>
<proteinExistence type="predicted"/>
<organism evidence="3 4">
    <name type="scientific">Pendulispora rubella</name>
    <dbReference type="NCBI Taxonomy" id="2741070"/>
    <lineage>
        <taxon>Bacteria</taxon>
        <taxon>Pseudomonadati</taxon>
        <taxon>Myxococcota</taxon>
        <taxon>Myxococcia</taxon>
        <taxon>Myxococcales</taxon>
        <taxon>Sorangiineae</taxon>
        <taxon>Pendulisporaceae</taxon>
        <taxon>Pendulispora</taxon>
    </lineage>
</organism>
<evidence type="ECO:0000256" key="1">
    <source>
        <dbReference type="SAM" id="MobiDB-lite"/>
    </source>
</evidence>
<accession>A0ABZ2KSW5</accession>